<dbReference type="PROSITE" id="PS51352">
    <property type="entry name" value="THIOREDOXIN_2"/>
    <property type="match status" value="1"/>
</dbReference>
<dbReference type="CDD" id="cd02966">
    <property type="entry name" value="TlpA_like_family"/>
    <property type="match status" value="1"/>
</dbReference>
<dbReference type="STRING" id="880070.Cycma_1697"/>
<dbReference type="eggNOG" id="COG0526">
    <property type="taxonomic scope" value="Bacteria"/>
</dbReference>
<dbReference type="InterPro" id="IPR050553">
    <property type="entry name" value="Thioredoxin_ResA/DsbE_sf"/>
</dbReference>
<keyword evidence="3" id="KW-1185">Reference proteome</keyword>
<dbReference type="Pfam" id="PF08534">
    <property type="entry name" value="Redoxin"/>
    <property type="match status" value="1"/>
</dbReference>
<organism evidence="2 3">
    <name type="scientific">Cyclobacterium marinum (strain ATCC 25205 / DSM 745 / LMG 13164 / NCIMB 1802)</name>
    <name type="common">Flectobacillus marinus</name>
    <dbReference type="NCBI Taxonomy" id="880070"/>
    <lineage>
        <taxon>Bacteria</taxon>
        <taxon>Pseudomonadati</taxon>
        <taxon>Bacteroidota</taxon>
        <taxon>Cytophagia</taxon>
        <taxon>Cytophagales</taxon>
        <taxon>Cyclobacteriaceae</taxon>
        <taxon>Cyclobacterium</taxon>
    </lineage>
</organism>
<name>G0IUQ9_CYCMS</name>
<dbReference type="SUPFAM" id="SSF52833">
    <property type="entry name" value="Thioredoxin-like"/>
    <property type="match status" value="1"/>
</dbReference>
<evidence type="ECO:0000313" key="3">
    <source>
        <dbReference type="Proteomes" id="UP000001635"/>
    </source>
</evidence>
<dbReference type="HOGENOM" id="CLU_042529_16_0_10"/>
<dbReference type="PANTHER" id="PTHR42852:SF17">
    <property type="entry name" value="THIOREDOXIN-LIKE PROTEIN HI_1115"/>
    <property type="match status" value="1"/>
</dbReference>
<evidence type="ECO:0000313" key="2">
    <source>
        <dbReference type="EMBL" id="AEL25451.1"/>
    </source>
</evidence>
<proteinExistence type="predicted"/>
<dbReference type="KEGG" id="cmr:Cycma_1697"/>
<sequence>MFINIKVLLIIIGLSFSNPEPMLTLDYDDFKNKIEAKSDELRIYNFWATWCAPCIKEMPYFEATVNNMESTKLVFVSLDDDRKPERVEAFIKKLEIMSPVWLLSEKEQKNWKRQLEKDWSGAIPATLFVAADGTKHFHTGLLSEKKFKELIAAYR</sequence>
<dbReference type="Proteomes" id="UP000001635">
    <property type="component" value="Chromosome"/>
</dbReference>
<feature type="domain" description="Thioredoxin" evidence="1">
    <location>
        <begin position="14"/>
        <end position="155"/>
    </location>
</feature>
<accession>G0IUQ9</accession>
<dbReference type="AlphaFoldDB" id="G0IUQ9"/>
<protein>
    <recommendedName>
        <fullName evidence="1">Thioredoxin domain-containing protein</fullName>
    </recommendedName>
</protein>
<dbReference type="EMBL" id="CP002955">
    <property type="protein sequence ID" value="AEL25451.1"/>
    <property type="molecule type" value="Genomic_DNA"/>
</dbReference>
<dbReference type="InterPro" id="IPR036249">
    <property type="entry name" value="Thioredoxin-like_sf"/>
</dbReference>
<evidence type="ECO:0000259" key="1">
    <source>
        <dbReference type="PROSITE" id="PS51352"/>
    </source>
</evidence>
<dbReference type="Gene3D" id="3.40.30.10">
    <property type="entry name" value="Glutaredoxin"/>
    <property type="match status" value="1"/>
</dbReference>
<dbReference type="PANTHER" id="PTHR42852">
    <property type="entry name" value="THIOL:DISULFIDE INTERCHANGE PROTEIN DSBE"/>
    <property type="match status" value="1"/>
</dbReference>
<reference evidence="3" key="1">
    <citation type="submission" date="2011-07" db="EMBL/GenBank/DDBJ databases">
        <title>The complete genome of Cyclobacterium marinum DSM 745.</title>
        <authorList>
            <person name="Lucas S."/>
            <person name="Han J."/>
            <person name="Lapidus A."/>
            <person name="Bruce D."/>
            <person name="Goodwin L."/>
            <person name="Pitluck S."/>
            <person name="Peters L."/>
            <person name="Kyrpides N."/>
            <person name="Mavromatis K."/>
            <person name="Ivanova N."/>
            <person name="Ovchinnikova G."/>
            <person name="Chertkov O."/>
            <person name="Detter J.C."/>
            <person name="Tapia R."/>
            <person name="Han C."/>
            <person name="Land M."/>
            <person name="Hauser L."/>
            <person name="Markowitz V."/>
            <person name="Cheng J.-F."/>
            <person name="Hugenholtz P."/>
            <person name="Woyke T."/>
            <person name="Wu D."/>
            <person name="Tindall B."/>
            <person name="Schuetze A."/>
            <person name="Brambilla E."/>
            <person name="Klenk H.-P."/>
            <person name="Eisen J.A."/>
        </authorList>
    </citation>
    <scope>NUCLEOTIDE SEQUENCE [LARGE SCALE GENOMIC DNA]</scope>
    <source>
        <strain evidence="3">ATCC 25205 / DSM 745 / LMG 13164 / NCIMB 1802</strain>
    </source>
</reference>
<gene>
    <name evidence="2" type="ordered locus">Cycma_1697</name>
</gene>
<dbReference type="InterPro" id="IPR013766">
    <property type="entry name" value="Thioredoxin_domain"/>
</dbReference>
<dbReference type="OrthoDB" id="6399635at2"/>
<dbReference type="InterPro" id="IPR013740">
    <property type="entry name" value="Redoxin"/>
</dbReference>
<dbReference type="RefSeq" id="WP_014019746.1">
    <property type="nucleotide sequence ID" value="NC_015914.1"/>
</dbReference>